<sequence length="194" mass="19794">MYLRSRRLTGSVVALAVTAALTAWADRGAGAGDPSVRASLLTAAPLAAAAVIGTGLYTHSDELDRTAAHRWWPRRFAHLVVLSLTASVLLGCAVLGTGGEHGVQAMVRNTLGATGTAALAAVVIGARLSWLPPMVQLMGAYMAALTGAVGGGWVTPLVWPAQPGDRAGAWLAALALFLAGAGLHAWRGAGRRDA</sequence>
<protein>
    <recommendedName>
        <fullName evidence="5">ABC transporter</fullName>
    </recommendedName>
</protein>
<dbReference type="Proteomes" id="UP000186455">
    <property type="component" value="Unassembled WGS sequence"/>
</dbReference>
<organism evidence="3 4">
    <name type="scientific">Streptomyces uncialis</name>
    <dbReference type="NCBI Taxonomy" id="1048205"/>
    <lineage>
        <taxon>Bacteria</taxon>
        <taxon>Bacillati</taxon>
        <taxon>Actinomycetota</taxon>
        <taxon>Actinomycetes</taxon>
        <taxon>Kitasatosporales</taxon>
        <taxon>Streptomycetaceae</taxon>
        <taxon>Streptomyces</taxon>
    </lineage>
</organism>
<evidence type="ECO:0000313" key="3">
    <source>
        <dbReference type="EMBL" id="OKH95186.1"/>
    </source>
</evidence>
<keyword evidence="1" id="KW-1133">Transmembrane helix</keyword>
<feature type="signal peptide" evidence="2">
    <location>
        <begin position="1"/>
        <end position="25"/>
    </location>
</feature>
<feature type="transmembrane region" description="Helical" evidence="1">
    <location>
        <begin position="79"/>
        <end position="98"/>
    </location>
</feature>
<keyword evidence="4" id="KW-1185">Reference proteome</keyword>
<evidence type="ECO:0000256" key="2">
    <source>
        <dbReference type="SAM" id="SignalP"/>
    </source>
</evidence>
<name>A0A1Q4VBJ1_9ACTN</name>
<feature type="transmembrane region" description="Helical" evidence="1">
    <location>
        <begin position="140"/>
        <end position="161"/>
    </location>
</feature>
<feature type="chain" id="PRO_5012930976" description="ABC transporter" evidence="2">
    <location>
        <begin position="26"/>
        <end position="194"/>
    </location>
</feature>
<evidence type="ECO:0000313" key="4">
    <source>
        <dbReference type="Proteomes" id="UP000186455"/>
    </source>
</evidence>
<feature type="transmembrane region" description="Helical" evidence="1">
    <location>
        <begin position="167"/>
        <end position="186"/>
    </location>
</feature>
<accession>A0A1Q4VBJ1</accession>
<dbReference type="EMBL" id="LFBV01000002">
    <property type="protein sequence ID" value="OKH95186.1"/>
    <property type="molecule type" value="Genomic_DNA"/>
</dbReference>
<keyword evidence="1" id="KW-0472">Membrane</keyword>
<gene>
    <name evidence="3" type="ORF">AB852_09630</name>
</gene>
<reference evidence="3 4" key="1">
    <citation type="submission" date="2015-06" db="EMBL/GenBank/DDBJ databases">
        <title>Cloning and characterization of the uncialamcin biosynthetic gene cluster.</title>
        <authorList>
            <person name="Yan X."/>
            <person name="Huang T."/>
            <person name="Ge H."/>
            <person name="Shen B."/>
        </authorList>
    </citation>
    <scope>NUCLEOTIDE SEQUENCE [LARGE SCALE GENOMIC DNA]</scope>
    <source>
        <strain evidence="3 4">DCA2648</strain>
    </source>
</reference>
<comment type="caution">
    <text evidence="3">The sequence shown here is derived from an EMBL/GenBank/DDBJ whole genome shotgun (WGS) entry which is preliminary data.</text>
</comment>
<proteinExistence type="predicted"/>
<evidence type="ECO:0000256" key="1">
    <source>
        <dbReference type="SAM" id="Phobius"/>
    </source>
</evidence>
<feature type="transmembrane region" description="Helical" evidence="1">
    <location>
        <begin position="110"/>
        <end position="128"/>
    </location>
</feature>
<evidence type="ECO:0008006" key="5">
    <source>
        <dbReference type="Google" id="ProtNLM"/>
    </source>
</evidence>
<keyword evidence="1" id="KW-0812">Transmembrane</keyword>
<keyword evidence="2" id="KW-0732">Signal</keyword>
<dbReference type="AlphaFoldDB" id="A0A1Q4VBJ1"/>
<feature type="transmembrane region" description="Helical" evidence="1">
    <location>
        <begin position="35"/>
        <end position="58"/>
    </location>
</feature>